<evidence type="ECO:0000256" key="2">
    <source>
        <dbReference type="ARBA" id="ARBA00023002"/>
    </source>
</evidence>
<evidence type="ECO:0000313" key="7">
    <source>
        <dbReference type="EMBL" id="SEG91645.1"/>
    </source>
</evidence>
<evidence type="ECO:0000256" key="1">
    <source>
        <dbReference type="ARBA" id="ARBA00009986"/>
    </source>
</evidence>
<proteinExistence type="inferred from homology"/>
<sequence>MESSMAEHHHPWTGSLYVDGRFRPPAAGGSLPVHDKSSGELLGVAGDAGPEDVDAAVASSVAAQQAWAALPYSERAAVLRRAAAALEAADGLRELIMRETGSIAGKADYEIASAAGELFEAAALASRPVGEVLRTGHPGRFSVAERVPVGLVAAITPWNFPLVLGMRVIAPALALGNALLLKPSPETPLSGGLALCELFEQAGVPAGVFQVLPGGEAVGRRLVEHPDVAMVHFTGSTTVGREIAGTAGSLLKKTSLELGGNNALLVLDDADVDQAAMIGAWSSFHYQGQTCISAGRHIVDRAVADAYLDNLTARAAAVTVGDPLRDGTGLGPIINDVQLARARRLLDDAVAGGARILTGGTNEGRFFRPTVVVDVDPAAALWTEEIFAPIAPVAVVDGTEQAVALANDTGYGLVSSVVGSDVHRATEVARRLNCGMVHVNDATPQDEPLAPFGGIGQSGLGGRAGGDSNLEEFTERRWRTVTGDPVHYPY</sequence>
<dbReference type="GO" id="GO:0016620">
    <property type="term" value="F:oxidoreductase activity, acting on the aldehyde or oxo group of donors, NAD or NADP as acceptor"/>
    <property type="evidence" value="ECO:0007669"/>
    <property type="project" value="InterPro"/>
</dbReference>
<evidence type="ECO:0000259" key="6">
    <source>
        <dbReference type="Pfam" id="PF00171"/>
    </source>
</evidence>
<keyword evidence="2 5" id="KW-0560">Oxidoreductase</keyword>
<dbReference type="Proteomes" id="UP000236754">
    <property type="component" value="Unassembled WGS sequence"/>
</dbReference>
<dbReference type="InterPro" id="IPR016163">
    <property type="entry name" value="Ald_DH_C"/>
</dbReference>
<dbReference type="Gene3D" id="3.40.309.10">
    <property type="entry name" value="Aldehyde Dehydrogenase, Chain A, domain 2"/>
    <property type="match status" value="1"/>
</dbReference>
<name>A0A1H6E427_9ACTN</name>
<protein>
    <submittedName>
        <fullName evidence="7">Benzaldehyde dehydrogenase (NAD+)</fullName>
    </submittedName>
</protein>
<dbReference type="EMBL" id="FNVU01000024">
    <property type="protein sequence ID" value="SEG91645.1"/>
    <property type="molecule type" value="Genomic_DNA"/>
</dbReference>
<dbReference type="InterPro" id="IPR016162">
    <property type="entry name" value="Ald_DH_N"/>
</dbReference>
<keyword evidence="8" id="KW-1185">Reference proteome</keyword>
<reference evidence="7 8" key="1">
    <citation type="submission" date="2016-10" db="EMBL/GenBank/DDBJ databases">
        <authorList>
            <person name="de Groot N.N."/>
        </authorList>
    </citation>
    <scope>NUCLEOTIDE SEQUENCE [LARGE SCALE GENOMIC DNA]</scope>
    <source>
        <strain evidence="7 8">CGMCC 4.2023</strain>
    </source>
</reference>
<dbReference type="PROSITE" id="PS00687">
    <property type="entry name" value="ALDEHYDE_DEHYDR_GLU"/>
    <property type="match status" value="1"/>
</dbReference>
<dbReference type="PANTHER" id="PTHR42986:SF1">
    <property type="entry name" value="BENZALDEHYDE DEHYDROGENASE YFMT"/>
    <property type="match status" value="1"/>
</dbReference>
<dbReference type="Gene3D" id="3.40.605.10">
    <property type="entry name" value="Aldehyde Dehydrogenase, Chain A, domain 1"/>
    <property type="match status" value="1"/>
</dbReference>
<dbReference type="InterPro" id="IPR029510">
    <property type="entry name" value="Ald_DH_CS_GLU"/>
</dbReference>
<dbReference type="SUPFAM" id="SSF53720">
    <property type="entry name" value="ALDH-like"/>
    <property type="match status" value="1"/>
</dbReference>
<keyword evidence="3" id="KW-0520">NAD</keyword>
<gene>
    <name evidence="7" type="ORF">SAMN05216223_12440</name>
</gene>
<dbReference type="PANTHER" id="PTHR42986">
    <property type="entry name" value="BENZALDEHYDE DEHYDROGENASE YFMT"/>
    <property type="match status" value="1"/>
</dbReference>
<dbReference type="AlphaFoldDB" id="A0A1H6E427"/>
<feature type="active site" evidence="4">
    <location>
        <position position="257"/>
    </location>
</feature>
<dbReference type="InterPro" id="IPR015590">
    <property type="entry name" value="Aldehyde_DH_dom"/>
</dbReference>
<dbReference type="InterPro" id="IPR016161">
    <property type="entry name" value="Ald_DH/histidinol_DH"/>
</dbReference>
<comment type="similarity">
    <text evidence="1 5">Belongs to the aldehyde dehydrogenase family.</text>
</comment>
<dbReference type="FunFam" id="3.40.605.10:FF:000063">
    <property type="entry name" value="Succinate-semialdehyde dehydrogenase, mitochondrial"/>
    <property type="match status" value="1"/>
</dbReference>
<accession>A0A1H6E427</accession>
<evidence type="ECO:0000256" key="5">
    <source>
        <dbReference type="RuleBase" id="RU003345"/>
    </source>
</evidence>
<organism evidence="7 8">
    <name type="scientific">Actinacidiphila yanglinensis</name>
    <dbReference type="NCBI Taxonomy" id="310779"/>
    <lineage>
        <taxon>Bacteria</taxon>
        <taxon>Bacillati</taxon>
        <taxon>Actinomycetota</taxon>
        <taxon>Actinomycetes</taxon>
        <taxon>Kitasatosporales</taxon>
        <taxon>Streptomycetaceae</taxon>
        <taxon>Actinacidiphila</taxon>
    </lineage>
</organism>
<feature type="domain" description="Aldehyde dehydrogenase" evidence="6">
    <location>
        <begin position="29"/>
        <end position="478"/>
    </location>
</feature>
<evidence type="ECO:0000256" key="3">
    <source>
        <dbReference type="ARBA" id="ARBA00023027"/>
    </source>
</evidence>
<dbReference type="Pfam" id="PF00171">
    <property type="entry name" value="Aldedh"/>
    <property type="match status" value="1"/>
</dbReference>
<evidence type="ECO:0000313" key="8">
    <source>
        <dbReference type="Proteomes" id="UP000236754"/>
    </source>
</evidence>
<evidence type="ECO:0000256" key="4">
    <source>
        <dbReference type="PROSITE-ProRule" id="PRU10007"/>
    </source>
</evidence>